<keyword evidence="3 6" id="KW-1133">Transmembrane helix</keyword>
<feature type="compositionally biased region" description="Basic and acidic residues" evidence="5">
    <location>
        <begin position="327"/>
        <end position="337"/>
    </location>
</feature>
<evidence type="ECO:0000256" key="2">
    <source>
        <dbReference type="ARBA" id="ARBA00022692"/>
    </source>
</evidence>
<evidence type="ECO:0000256" key="4">
    <source>
        <dbReference type="ARBA" id="ARBA00023136"/>
    </source>
</evidence>
<dbReference type="AlphaFoldDB" id="A0AAV8VHL8"/>
<dbReference type="InterPro" id="IPR018499">
    <property type="entry name" value="Tetraspanin/Peripherin"/>
</dbReference>
<dbReference type="SUPFAM" id="SSF48652">
    <property type="entry name" value="Tetraspanin"/>
    <property type="match status" value="1"/>
</dbReference>
<sequence length="353" mass="39921">MKTISLERRNPNLQKKETISPVPLIIKHGKLVRLVSYSTINFLTAVSVVFLIGNIIFSFKLFSSAVSIANHLGAYINMISSGDGHILPSLQAIPVLFFLIIDCALLYFTYKLFDVEKKPRINKILFILLMISLTLMFVILLLLIVIIKHIYGTHEEIHNGIIEAMNNYAGDSKFKKQIDMLQIEFQCCGSKKYVEWYNISWYDSSLVKSSNASDNSQGHTPFSCCAISSIFPCIHHNIENTGKAYLYTPELNLSISTDGCYSRIRYQKQEVGWGIVGNLCLYIMSQAALVISLRFVQTGHYENSRFDGHKQLYTVWLIGCYAGRKPENPETPKDNAVDKPPPQVPPVPPDLMQ</sequence>
<dbReference type="GO" id="GO:0007601">
    <property type="term" value="P:visual perception"/>
    <property type="evidence" value="ECO:0007669"/>
    <property type="project" value="InterPro"/>
</dbReference>
<protein>
    <recommendedName>
        <fullName evidence="9">Tetraspanin</fullName>
    </recommendedName>
</protein>
<dbReference type="GO" id="GO:0016020">
    <property type="term" value="C:membrane"/>
    <property type="evidence" value="ECO:0007669"/>
    <property type="project" value="UniProtKB-SubCell"/>
</dbReference>
<feature type="region of interest" description="Disordered" evidence="5">
    <location>
        <begin position="327"/>
        <end position="353"/>
    </location>
</feature>
<feature type="compositionally biased region" description="Pro residues" evidence="5">
    <location>
        <begin position="339"/>
        <end position="353"/>
    </location>
</feature>
<dbReference type="Proteomes" id="UP001159042">
    <property type="component" value="Unassembled WGS sequence"/>
</dbReference>
<name>A0AAV8VHL8_9CUCU</name>
<dbReference type="Gene3D" id="1.10.1450.10">
    <property type="entry name" value="Tetraspanin"/>
    <property type="match status" value="1"/>
</dbReference>
<dbReference type="InterPro" id="IPR000830">
    <property type="entry name" value="Peripherin/rom-1"/>
</dbReference>
<dbReference type="InterPro" id="IPR008952">
    <property type="entry name" value="Tetraspanin_EC2_sf"/>
</dbReference>
<proteinExistence type="predicted"/>
<reference evidence="7 8" key="1">
    <citation type="journal article" date="2023" name="Insect Mol. Biol.">
        <title>Genome sequencing provides insights into the evolution of gene families encoding plant cell wall-degrading enzymes in longhorned beetles.</title>
        <authorList>
            <person name="Shin N.R."/>
            <person name="Okamura Y."/>
            <person name="Kirsch R."/>
            <person name="Pauchet Y."/>
        </authorList>
    </citation>
    <scope>NUCLEOTIDE SEQUENCE [LARGE SCALE GENOMIC DNA]</scope>
    <source>
        <strain evidence="7">EAD_L_NR</strain>
    </source>
</reference>
<gene>
    <name evidence="7" type="ORF">NQ315_013855</name>
</gene>
<comment type="subcellular location">
    <subcellularLocation>
        <location evidence="1">Membrane</location>
        <topology evidence="1">Multi-pass membrane protein</topology>
    </subcellularLocation>
</comment>
<evidence type="ECO:0000256" key="6">
    <source>
        <dbReference type="SAM" id="Phobius"/>
    </source>
</evidence>
<dbReference type="EMBL" id="JANEYG010000093">
    <property type="protein sequence ID" value="KAJ8913475.1"/>
    <property type="molecule type" value="Genomic_DNA"/>
</dbReference>
<keyword evidence="4 6" id="KW-0472">Membrane</keyword>
<evidence type="ECO:0008006" key="9">
    <source>
        <dbReference type="Google" id="ProtNLM"/>
    </source>
</evidence>
<keyword evidence="8" id="KW-1185">Reference proteome</keyword>
<evidence type="ECO:0000256" key="1">
    <source>
        <dbReference type="ARBA" id="ARBA00004141"/>
    </source>
</evidence>
<dbReference type="PRINTS" id="PR00218">
    <property type="entry name" value="PERIPHERNRDS"/>
</dbReference>
<comment type="caution">
    <text evidence="7">The sequence shown here is derived from an EMBL/GenBank/DDBJ whole genome shotgun (WGS) entry which is preliminary data.</text>
</comment>
<dbReference type="Pfam" id="PF00335">
    <property type="entry name" value="Tetraspanin"/>
    <property type="match status" value="1"/>
</dbReference>
<evidence type="ECO:0000313" key="8">
    <source>
        <dbReference type="Proteomes" id="UP001159042"/>
    </source>
</evidence>
<feature type="transmembrane region" description="Helical" evidence="6">
    <location>
        <begin position="34"/>
        <end position="57"/>
    </location>
</feature>
<feature type="transmembrane region" description="Helical" evidence="6">
    <location>
        <begin position="92"/>
        <end position="113"/>
    </location>
</feature>
<organism evidence="7 8">
    <name type="scientific">Exocentrus adspersus</name>
    <dbReference type="NCBI Taxonomy" id="1586481"/>
    <lineage>
        <taxon>Eukaryota</taxon>
        <taxon>Metazoa</taxon>
        <taxon>Ecdysozoa</taxon>
        <taxon>Arthropoda</taxon>
        <taxon>Hexapoda</taxon>
        <taxon>Insecta</taxon>
        <taxon>Pterygota</taxon>
        <taxon>Neoptera</taxon>
        <taxon>Endopterygota</taxon>
        <taxon>Coleoptera</taxon>
        <taxon>Polyphaga</taxon>
        <taxon>Cucujiformia</taxon>
        <taxon>Chrysomeloidea</taxon>
        <taxon>Cerambycidae</taxon>
        <taxon>Lamiinae</taxon>
        <taxon>Acanthocinini</taxon>
        <taxon>Exocentrus</taxon>
    </lineage>
</organism>
<accession>A0AAV8VHL8</accession>
<keyword evidence="2 6" id="KW-0812">Transmembrane</keyword>
<evidence type="ECO:0000313" key="7">
    <source>
        <dbReference type="EMBL" id="KAJ8913475.1"/>
    </source>
</evidence>
<evidence type="ECO:0000256" key="3">
    <source>
        <dbReference type="ARBA" id="ARBA00022989"/>
    </source>
</evidence>
<feature type="transmembrane region" description="Helical" evidence="6">
    <location>
        <begin position="125"/>
        <end position="147"/>
    </location>
</feature>
<evidence type="ECO:0000256" key="5">
    <source>
        <dbReference type="SAM" id="MobiDB-lite"/>
    </source>
</evidence>